<accession>A0ABT6P706</accession>
<sequence>MNERHGGQQPKRLEKRPEATTFQLDMLLAKVLEGQVRVPRFQRGLRWEDDDRLQLFDSIYRGYPIGTLLLWKRPGPAATVPLGALTVNAPKRSDVLWIVDGQQRVTTLAEALLRTPDRDERSIHVDLDNESEPFSYLRPSKQGNRTDPRDPRYMPISIALDSARLLDWLIEHGVSRDRRNRAIEIGKRIREYHAPAYIVETEDDRVPITIFDRINRTGRRLTDPEVFEALFGSMVEGPPAGLEDIARSLDSTGFGRLGRDDVLDGLRAIEGLPFHEEFTRRIDPERVPDALRATERALRRTVAFLQHDAAIPHRELLPYSLPLTILSRFFHSFPEPRTRSLTLLRRWVWRGSLAMQLTGATVSIRQHLECIRDGDEEGSVQRLLGLVSPEPNPDVLRLDDFNRQVAKSRLQCCALAALGPRDLRTGGTIDLSTLLSTPDKAFPMIVARRKGAPAYISGLTNRLLHPHLSPGELRGLLRDIEDEALLATHAITMKARIALVVGKPEEFLSRRHQSLRELIDVFFRQKAEPGADDTPSIASMLEGD</sequence>
<feature type="domain" description="GmrSD restriction endonucleases N-terminal" evidence="1">
    <location>
        <begin position="30"/>
        <end position="231"/>
    </location>
</feature>
<reference evidence="2 3" key="1">
    <citation type="submission" date="2023-04" db="EMBL/GenBank/DDBJ databases">
        <title>The genome sequence of Polyangium sorediatum DSM14670.</title>
        <authorList>
            <person name="Zhang X."/>
        </authorList>
    </citation>
    <scope>NUCLEOTIDE SEQUENCE [LARGE SCALE GENOMIC DNA]</scope>
    <source>
        <strain evidence="2 3">DSM 14670</strain>
    </source>
</reference>
<evidence type="ECO:0000313" key="3">
    <source>
        <dbReference type="Proteomes" id="UP001160301"/>
    </source>
</evidence>
<dbReference type="Pfam" id="PF03235">
    <property type="entry name" value="GmrSD_N"/>
    <property type="match status" value="1"/>
</dbReference>
<dbReference type="EMBL" id="JARZHI010000078">
    <property type="protein sequence ID" value="MDI1436329.1"/>
    <property type="molecule type" value="Genomic_DNA"/>
</dbReference>
<name>A0ABT6P706_9BACT</name>
<evidence type="ECO:0000313" key="2">
    <source>
        <dbReference type="EMBL" id="MDI1436329.1"/>
    </source>
</evidence>
<dbReference type="PANTHER" id="PTHR37292">
    <property type="entry name" value="VNG6097C"/>
    <property type="match status" value="1"/>
</dbReference>
<dbReference type="Proteomes" id="UP001160301">
    <property type="component" value="Unassembled WGS sequence"/>
</dbReference>
<dbReference type="InterPro" id="IPR004919">
    <property type="entry name" value="GmrSD_N"/>
</dbReference>
<evidence type="ECO:0000259" key="1">
    <source>
        <dbReference type="Pfam" id="PF03235"/>
    </source>
</evidence>
<dbReference type="RefSeq" id="WP_136972290.1">
    <property type="nucleotide sequence ID" value="NZ_JARZHI010000078.1"/>
</dbReference>
<keyword evidence="3" id="KW-1185">Reference proteome</keyword>
<gene>
    <name evidence="2" type="ORF">QHF89_42890</name>
</gene>
<proteinExistence type="predicted"/>
<protein>
    <submittedName>
        <fullName evidence="2">DUF262 domain-containing protein</fullName>
    </submittedName>
</protein>
<comment type="caution">
    <text evidence="2">The sequence shown here is derived from an EMBL/GenBank/DDBJ whole genome shotgun (WGS) entry which is preliminary data.</text>
</comment>
<organism evidence="2 3">
    <name type="scientific">Polyangium sorediatum</name>
    <dbReference type="NCBI Taxonomy" id="889274"/>
    <lineage>
        <taxon>Bacteria</taxon>
        <taxon>Pseudomonadati</taxon>
        <taxon>Myxococcota</taxon>
        <taxon>Polyangia</taxon>
        <taxon>Polyangiales</taxon>
        <taxon>Polyangiaceae</taxon>
        <taxon>Polyangium</taxon>
    </lineage>
</organism>
<dbReference type="PANTHER" id="PTHR37292:SF2">
    <property type="entry name" value="DUF262 DOMAIN-CONTAINING PROTEIN"/>
    <property type="match status" value="1"/>
</dbReference>